<keyword evidence="3" id="KW-1185">Reference proteome</keyword>
<dbReference type="EMBL" id="JARAKH010000041">
    <property type="protein sequence ID" value="KAK8380953.1"/>
    <property type="molecule type" value="Genomic_DNA"/>
</dbReference>
<feature type="region of interest" description="Disordered" evidence="1">
    <location>
        <begin position="1"/>
        <end position="28"/>
    </location>
</feature>
<evidence type="ECO:0000256" key="1">
    <source>
        <dbReference type="SAM" id="MobiDB-lite"/>
    </source>
</evidence>
<feature type="compositionally biased region" description="Polar residues" evidence="1">
    <location>
        <begin position="17"/>
        <end position="27"/>
    </location>
</feature>
<feature type="compositionally biased region" description="Basic and acidic residues" evidence="1">
    <location>
        <begin position="1"/>
        <end position="13"/>
    </location>
</feature>
<accession>A0AAW0T068</accession>
<dbReference type="AlphaFoldDB" id="A0AAW0T068"/>
<sequence length="255" mass="28917">MKNTVELDGKNPEQGESEVNANQSTSEVRVKPSDIKILELDELQRLNSAARLQMFFESVERCASNSDARLEVAKSRVDGDLAVMIHTAQRQGEVKVWEDCKTYLTKEFGVDLNFDQAWRQIEDTSSQVCHTRIENELEPQNDVVEGNGTRAERLQRLINQQNWAHLANDQQKQLSNVVLSYEKLFMLEKKDIGTISGEPAHIAVSDPNPCQSPMYHGCVEEEEEEDQDLPPAAVDLPDVLLRSANVMHELRSEEK</sequence>
<evidence type="ECO:0000313" key="3">
    <source>
        <dbReference type="Proteomes" id="UP001487740"/>
    </source>
</evidence>
<organism evidence="2 3">
    <name type="scientific">Scylla paramamosain</name>
    <name type="common">Mud crab</name>
    <dbReference type="NCBI Taxonomy" id="85552"/>
    <lineage>
        <taxon>Eukaryota</taxon>
        <taxon>Metazoa</taxon>
        <taxon>Ecdysozoa</taxon>
        <taxon>Arthropoda</taxon>
        <taxon>Crustacea</taxon>
        <taxon>Multicrustacea</taxon>
        <taxon>Malacostraca</taxon>
        <taxon>Eumalacostraca</taxon>
        <taxon>Eucarida</taxon>
        <taxon>Decapoda</taxon>
        <taxon>Pleocyemata</taxon>
        <taxon>Brachyura</taxon>
        <taxon>Eubrachyura</taxon>
        <taxon>Portunoidea</taxon>
        <taxon>Portunidae</taxon>
        <taxon>Portuninae</taxon>
        <taxon>Scylla</taxon>
    </lineage>
</organism>
<name>A0AAW0T068_SCYPA</name>
<dbReference type="Proteomes" id="UP001487740">
    <property type="component" value="Unassembled WGS sequence"/>
</dbReference>
<evidence type="ECO:0000313" key="2">
    <source>
        <dbReference type="EMBL" id="KAK8380953.1"/>
    </source>
</evidence>
<proteinExistence type="predicted"/>
<reference evidence="2 3" key="1">
    <citation type="submission" date="2023-03" db="EMBL/GenBank/DDBJ databases">
        <title>High-quality genome of Scylla paramamosain provides insights in environmental adaptation.</title>
        <authorList>
            <person name="Zhang L."/>
        </authorList>
    </citation>
    <scope>NUCLEOTIDE SEQUENCE [LARGE SCALE GENOMIC DNA]</scope>
    <source>
        <strain evidence="2">LZ_2023a</strain>
        <tissue evidence="2">Muscle</tissue>
    </source>
</reference>
<comment type="caution">
    <text evidence="2">The sequence shown here is derived from an EMBL/GenBank/DDBJ whole genome shotgun (WGS) entry which is preliminary data.</text>
</comment>
<gene>
    <name evidence="2" type="ORF">O3P69_008099</name>
</gene>
<protein>
    <submittedName>
        <fullName evidence="2">Uncharacterized protein</fullName>
    </submittedName>
</protein>